<dbReference type="Gene3D" id="1.10.510.10">
    <property type="entry name" value="Transferase(Phosphotransferase) domain 1"/>
    <property type="match status" value="1"/>
</dbReference>
<comment type="catalytic activity">
    <reaction evidence="8">
        <text>L-seryl-[protein] + ATP = O-phospho-L-seryl-[protein] + ADP + H(+)</text>
        <dbReference type="Rhea" id="RHEA:17989"/>
        <dbReference type="Rhea" id="RHEA-COMP:9863"/>
        <dbReference type="Rhea" id="RHEA-COMP:11604"/>
        <dbReference type="ChEBI" id="CHEBI:15378"/>
        <dbReference type="ChEBI" id="CHEBI:29999"/>
        <dbReference type="ChEBI" id="CHEBI:30616"/>
        <dbReference type="ChEBI" id="CHEBI:83421"/>
        <dbReference type="ChEBI" id="CHEBI:456216"/>
        <dbReference type="EC" id="2.7.11.1"/>
    </reaction>
</comment>
<feature type="region of interest" description="Disordered" evidence="10">
    <location>
        <begin position="379"/>
        <end position="405"/>
    </location>
</feature>
<dbReference type="SUPFAM" id="SSF48371">
    <property type="entry name" value="ARM repeat"/>
    <property type="match status" value="1"/>
</dbReference>
<feature type="region of interest" description="Disordered" evidence="10">
    <location>
        <begin position="1259"/>
        <end position="1308"/>
    </location>
</feature>
<dbReference type="InterPro" id="IPR016024">
    <property type="entry name" value="ARM-type_fold"/>
</dbReference>
<gene>
    <name evidence="12" type="ORF">NEMBOFW57_005095</name>
</gene>
<feature type="region of interest" description="Disordered" evidence="10">
    <location>
        <begin position="1"/>
        <end position="61"/>
    </location>
</feature>
<feature type="region of interest" description="Disordered" evidence="10">
    <location>
        <begin position="472"/>
        <end position="533"/>
    </location>
</feature>
<evidence type="ECO:0000313" key="12">
    <source>
        <dbReference type="EMBL" id="KAG7288739.1"/>
    </source>
</evidence>
<keyword evidence="4 9" id="KW-0547">Nucleotide-binding</keyword>
<dbReference type="PANTHER" id="PTHR24361">
    <property type="entry name" value="MITOGEN-ACTIVATED KINASE KINASE KINASE"/>
    <property type="match status" value="1"/>
</dbReference>
<comment type="caution">
    <text evidence="12">The sequence shown here is derived from an EMBL/GenBank/DDBJ whole genome shotgun (WGS) entry which is preliminary data.</text>
</comment>
<dbReference type="GO" id="GO:0004674">
    <property type="term" value="F:protein serine/threonine kinase activity"/>
    <property type="evidence" value="ECO:0007669"/>
    <property type="project" value="UniProtKB-KW"/>
</dbReference>
<organism evidence="12 13">
    <name type="scientific">Staphylotrichum longicolle</name>
    <dbReference type="NCBI Taxonomy" id="669026"/>
    <lineage>
        <taxon>Eukaryota</taxon>
        <taxon>Fungi</taxon>
        <taxon>Dikarya</taxon>
        <taxon>Ascomycota</taxon>
        <taxon>Pezizomycotina</taxon>
        <taxon>Sordariomycetes</taxon>
        <taxon>Sordariomycetidae</taxon>
        <taxon>Sordariales</taxon>
        <taxon>Chaetomiaceae</taxon>
        <taxon>Staphylotrichum</taxon>
    </lineage>
</organism>
<name>A0AAD4HVS4_9PEZI</name>
<feature type="compositionally biased region" description="Low complexity" evidence="10">
    <location>
        <begin position="7"/>
        <end position="18"/>
    </location>
</feature>
<evidence type="ECO:0000256" key="6">
    <source>
        <dbReference type="ARBA" id="ARBA00022840"/>
    </source>
</evidence>
<evidence type="ECO:0000256" key="7">
    <source>
        <dbReference type="ARBA" id="ARBA00047899"/>
    </source>
</evidence>
<dbReference type="PROSITE" id="PS00107">
    <property type="entry name" value="PROTEIN_KINASE_ATP"/>
    <property type="match status" value="1"/>
</dbReference>
<feature type="region of interest" description="Disordered" evidence="10">
    <location>
        <begin position="1407"/>
        <end position="1432"/>
    </location>
</feature>
<dbReference type="PANTHER" id="PTHR24361:SF433">
    <property type="entry name" value="PROTEIN KINASE DOMAIN-CONTAINING PROTEIN"/>
    <property type="match status" value="1"/>
</dbReference>
<keyword evidence="13" id="KW-1185">Reference proteome</keyword>
<dbReference type="FunFam" id="1.25.10.10:FF:000176">
    <property type="entry name" value="Cell division control protein"/>
    <property type="match status" value="1"/>
</dbReference>
<feature type="compositionally biased region" description="Gly residues" evidence="10">
    <location>
        <begin position="1500"/>
        <end position="1512"/>
    </location>
</feature>
<feature type="region of interest" description="Disordered" evidence="10">
    <location>
        <begin position="1325"/>
        <end position="1394"/>
    </location>
</feature>
<feature type="compositionally biased region" description="Gly residues" evidence="10">
    <location>
        <begin position="1475"/>
        <end position="1486"/>
    </location>
</feature>
<feature type="compositionally biased region" description="Polar residues" evidence="10">
    <location>
        <begin position="1374"/>
        <end position="1389"/>
    </location>
</feature>
<dbReference type="InterPro" id="IPR008271">
    <property type="entry name" value="Ser/Thr_kinase_AS"/>
</dbReference>
<comment type="catalytic activity">
    <reaction evidence="7">
        <text>L-threonyl-[protein] + ATP = O-phospho-L-threonyl-[protein] + ADP + H(+)</text>
        <dbReference type="Rhea" id="RHEA:46608"/>
        <dbReference type="Rhea" id="RHEA-COMP:11060"/>
        <dbReference type="Rhea" id="RHEA-COMP:11605"/>
        <dbReference type="ChEBI" id="CHEBI:15378"/>
        <dbReference type="ChEBI" id="CHEBI:30013"/>
        <dbReference type="ChEBI" id="CHEBI:30616"/>
        <dbReference type="ChEBI" id="CHEBI:61977"/>
        <dbReference type="ChEBI" id="CHEBI:456216"/>
        <dbReference type="EC" id="2.7.11.1"/>
    </reaction>
</comment>
<dbReference type="Proteomes" id="UP001197093">
    <property type="component" value="Unassembled WGS sequence"/>
</dbReference>
<dbReference type="InterPro" id="IPR000719">
    <property type="entry name" value="Prot_kinase_dom"/>
</dbReference>
<evidence type="ECO:0000256" key="1">
    <source>
        <dbReference type="ARBA" id="ARBA00012513"/>
    </source>
</evidence>
<evidence type="ECO:0000256" key="5">
    <source>
        <dbReference type="ARBA" id="ARBA00022777"/>
    </source>
</evidence>
<dbReference type="CDD" id="cd06627">
    <property type="entry name" value="STKc_Cdc7_like"/>
    <property type="match status" value="1"/>
</dbReference>
<evidence type="ECO:0000256" key="2">
    <source>
        <dbReference type="ARBA" id="ARBA00022527"/>
    </source>
</evidence>
<reference evidence="12" key="1">
    <citation type="submission" date="2023-02" db="EMBL/GenBank/DDBJ databases">
        <authorList>
            <person name="Palmer J.M."/>
        </authorList>
    </citation>
    <scope>NUCLEOTIDE SEQUENCE</scope>
    <source>
        <strain evidence="12">FW57</strain>
    </source>
</reference>
<feature type="region of interest" description="Disordered" evidence="10">
    <location>
        <begin position="561"/>
        <end position="604"/>
    </location>
</feature>
<evidence type="ECO:0000256" key="4">
    <source>
        <dbReference type="ARBA" id="ARBA00022741"/>
    </source>
</evidence>
<dbReference type="Pfam" id="PF00069">
    <property type="entry name" value="Pkinase"/>
    <property type="match status" value="1"/>
</dbReference>
<dbReference type="InterPro" id="IPR053235">
    <property type="entry name" value="Ser_Thr_kinase"/>
</dbReference>
<protein>
    <recommendedName>
        <fullName evidence="1">non-specific serine/threonine protein kinase</fullName>
        <ecNumber evidence="1">2.7.11.1</ecNumber>
    </recommendedName>
</protein>
<evidence type="ECO:0000256" key="3">
    <source>
        <dbReference type="ARBA" id="ARBA00022679"/>
    </source>
</evidence>
<dbReference type="EC" id="2.7.11.1" evidence="1"/>
<keyword evidence="3" id="KW-0808">Transferase</keyword>
<feature type="region of interest" description="Disordered" evidence="10">
    <location>
        <begin position="1475"/>
        <end position="1513"/>
    </location>
</feature>
<dbReference type="InterPro" id="IPR017441">
    <property type="entry name" value="Protein_kinase_ATP_BS"/>
</dbReference>
<feature type="region of interest" description="Disordered" evidence="10">
    <location>
        <begin position="632"/>
        <end position="668"/>
    </location>
</feature>
<accession>A0AAD4HVS4</accession>
<feature type="compositionally biased region" description="Basic and acidic residues" evidence="10">
    <location>
        <begin position="484"/>
        <end position="496"/>
    </location>
</feature>
<keyword evidence="2" id="KW-0723">Serine/threonine-protein kinase</keyword>
<dbReference type="SUPFAM" id="SSF56112">
    <property type="entry name" value="Protein kinase-like (PK-like)"/>
    <property type="match status" value="1"/>
</dbReference>
<proteinExistence type="predicted"/>
<feature type="binding site" evidence="9">
    <location>
        <position position="96"/>
    </location>
    <ligand>
        <name>ATP</name>
        <dbReference type="ChEBI" id="CHEBI:30616"/>
    </ligand>
</feature>
<feature type="compositionally biased region" description="Low complexity" evidence="10">
    <location>
        <begin position="1271"/>
        <end position="1283"/>
    </location>
</feature>
<feature type="compositionally biased region" description="Gly residues" evidence="10">
    <location>
        <begin position="656"/>
        <end position="668"/>
    </location>
</feature>
<feature type="compositionally biased region" description="Low complexity" evidence="10">
    <location>
        <begin position="30"/>
        <end position="40"/>
    </location>
</feature>
<dbReference type="PROSITE" id="PS50011">
    <property type="entry name" value="PROTEIN_KINASE_DOM"/>
    <property type="match status" value="1"/>
</dbReference>
<dbReference type="GO" id="GO:0005737">
    <property type="term" value="C:cytoplasm"/>
    <property type="evidence" value="ECO:0007669"/>
    <property type="project" value="TreeGrafter"/>
</dbReference>
<evidence type="ECO:0000256" key="10">
    <source>
        <dbReference type="SAM" id="MobiDB-lite"/>
    </source>
</evidence>
<dbReference type="EMBL" id="JAHCVI010000002">
    <property type="protein sequence ID" value="KAG7288739.1"/>
    <property type="molecule type" value="Genomic_DNA"/>
</dbReference>
<dbReference type="FunFam" id="1.10.510.10:FF:000246">
    <property type="entry name" value="Putative Serine-threonine kinase SepH"/>
    <property type="match status" value="1"/>
</dbReference>
<evidence type="ECO:0000313" key="13">
    <source>
        <dbReference type="Proteomes" id="UP001197093"/>
    </source>
</evidence>
<dbReference type="InterPro" id="IPR011989">
    <property type="entry name" value="ARM-like"/>
</dbReference>
<evidence type="ECO:0000256" key="9">
    <source>
        <dbReference type="PROSITE-ProRule" id="PRU10141"/>
    </source>
</evidence>
<dbReference type="PROSITE" id="PS00108">
    <property type="entry name" value="PROTEIN_KINASE_ST"/>
    <property type="match status" value="1"/>
</dbReference>
<feature type="compositionally biased region" description="Low complexity" evidence="10">
    <location>
        <begin position="562"/>
        <end position="577"/>
    </location>
</feature>
<evidence type="ECO:0000259" key="11">
    <source>
        <dbReference type="PROSITE" id="PS50011"/>
    </source>
</evidence>
<sequence>MAPPSSRPGSSARPSSSGVPYHHAGANGRAVAASPASVPAKMPPGTPRREQSHRQEKAVQDPGLKDYRLGDCIGKGAFGSVYKAFNWGTGEAVAVKQIKLVDVPKSELRMIEAEIDLLKNLHHDNIVKYIGFVKTADCLNIILEYCENGSLHSICKAYGKFPENLVGVYMTQVLQGLQYLHDQGVIHRDIKGANILTTKDGTVKLADFGVSTSTLAGPDKEAQVVGTPYWMAPEIIQLSGATSASDIWSVGCTVIELLQGKPPYHNLAAMPALFAIVNDDHPPLPEGVSPAARDFLMQCFQKDPNLRVSARKLLRHPWITGCRRSDAPVSKAPSNFSQAVEEVKQWNKALKSSENNLRASTGSDSTAPAHRAHLGKMPLTLATKQRPSADAFRSPELADDDNWDNDFATAISPTALHLPQIKGQDNFGGLLSGDRLKAFASIDAQREDSENWDSNFEGELLTIKGLGHWSEIDPQEETIRPLPKKIERTRESRLRGQDQPGHRRQRSGRGGSNASHPKSPAKPLGTKFELPPRPDVIYREQSTEDYSDLFADNDHVFDRRLSLTSNRSSQSSAGGSTRRSKPSSRPALPAPDHYQQQQPVRRARSTVEITKFAEDEGDEDFSDIFGVASHSTFAEPEDSDKGSETTTAAAADGQSQGQGAGGGGGGGQLILSRLSNNSWLGDDEDEDDPFAMMDPGWDEMDLEANIARDRHARLAGRVEELVRSLSVTEGEEVVGAVAEDLLALLWENDEVKALIIGAHGLLPILEILEPCTLKSRQHMILQLLKIVNAIILDDVELQENLCFVGGIPIVTKFAARQYSNEIRLEAAAFVRQVYQTSTLTLQMFVSAGGLNVLVEFLDEDYEMSQDLVLIGVNGIWNVFELQGPTPKNDFCRIFSRSKILDPLAAILHKVLDEDRDELSELVEGRIVNIFYLFSQAEPYVKEAVAERQVLKTVLKDLRRMTPSHQITMLKFIKNMSMCSTVLDSLHSADAIDFLIDVLSLSMKKGQTNFREISNQVLNTMFNLCRLSKERQEYAASNGIIPLLLKIMKTDRPPKEFVLPILCDMAHSGSKGRRYLWQNNGLDFYVSLLADQYWQVTALDAIFVWLQEETAKVEGHLLDGSFTAAIMSCFNPTKANAFDPNLLEPLLKVLRLSPAVAASLAKAEMYAGIAQKLSHKKAVVRLNLLRLVRNIMDGCEANSLPMSALSTSGTGRQLRMLFDDIQTLADKDPAVLVRNLASELIRSHIDVELQHDAMALSSLGLGASTGPGSNAGSGPRSRSGPRRNTSYTPPGLHLSMSMPPTPTHGHRLTQSSSAAYIEVAATPKRSALGLTQERDPSFYRPRSRDGAGNSGIPPPTNIPRRVSDTPPSGEPSARPPSSKSRLPRTSTQYAAASRPSLMTAASAPIAMLSPGHQQPHSGRGRAERSESFSHAAAAAAAAGGGPYSSSFKENYQGYLSQAGRIRSGSSVTVASVSSAAGGGGGGGGGGSQYSASPTGSVASGAGAGAGVGAGSGGLMPPVAGYGVAGGGM</sequence>
<dbReference type="Gene3D" id="1.25.10.10">
    <property type="entry name" value="Leucine-rich Repeat Variant"/>
    <property type="match status" value="2"/>
</dbReference>
<feature type="compositionally biased region" description="Basic and acidic residues" evidence="10">
    <location>
        <begin position="1331"/>
        <end position="1344"/>
    </location>
</feature>
<feature type="domain" description="Protein kinase" evidence="11">
    <location>
        <begin position="67"/>
        <end position="319"/>
    </location>
</feature>
<dbReference type="SMART" id="SM00220">
    <property type="entry name" value="S_TKc"/>
    <property type="match status" value="1"/>
</dbReference>
<keyword evidence="5" id="KW-0418">Kinase</keyword>
<feature type="compositionally biased region" description="Basic and acidic residues" evidence="10">
    <location>
        <begin position="47"/>
        <end position="61"/>
    </location>
</feature>
<keyword evidence="6 9" id="KW-0067">ATP-binding</keyword>
<dbReference type="GO" id="GO:0005524">
    <property type="term" value="F:ATP binding"/>
    <property type="evidence" value="ECO:0007669"/>
    <property type="project" value="UniProtKB-UniRule"/>
</dbReference>
<evidence type="ECO:0000256" key="8">
    <source>
        <dbReference type="ARBA" id="ARBA00048679"/>
    </source>
</evidence>
<dbReference type="InterPro" id="IPR011009">
    <property type="entry name" value="Kinase-like_dom_sf"/>
</dbReference>